<dbReference type="InterPro" id="IPR017871">
    <property type="entry name" value="ABC_transporter-like_CS"/>
</dbReference>
<dbReference type="InterPro" id="IPR003439">
    <property type="entry name" value="ABC_transporter-like_ATP-bd"/>
</dbReference>
<dbReference type="PANTHER" id="PTHR42798:SF6">
    <property type="entry name" value="CELL DIVISION ATP-BINDING PROTEIN FTSE"/>
    <property type="match status" value="1"/>
</dbReference>
<evidence type="ECO:0000259" key="5">
    <source>
        <dbReference type="PROSITE" id="PS50893"/>
    </source>
</evidence>
<dbReference type="InterPro" id="IPR003593">
    <property type="entry name" value="AAA+_ATPase"/>
</dbReference>
<evidence type="ECO:0000313" key="6">
    <source>
        <dbReference type="EMBL" id="MDQ0148693.1"/>
    </source>
</evidence>
<dbReference type="SMART" id="SM00382">
    <property type="entry name" value="AAA"/>
    <property type="match status" value="1"/>
</dbReference>
<keyword evidence="7" id="KW-1185">Reference proteome</keyword>
<evidence type="ECO:0000256" key="1">
    <source>
        <dbReference type="ARBA" id="ARBA00005417"/>
    </source>
</evidence>
<reference evidence="6 7" key="1">
    <citation type="submission" date="2023-07" db="EMBL/GenBank/DDBJ databases">
        <title>Genomic Encyclopedia of Type Strains, Phase IV (KMG-IV): sequencing the most valuable type-strain genomes for metagenomic binning, comparative biology and taxonomic classification.</title>
        <authorList>
            <person name="Goeker M."/>
        </authorList>
    </citation>
    <scope>NUCLEOTIDE SEQUENCE [LARGE SCALE GENOMIC DNA]</scope>
    <source>
        <strain evidence="6 7">DSM 20694</strain>
    </source>
</reference>
<keyword evidence="3" id="KW-0547">Nucleotide-binding</keyword>
<dbReference type="EMBL" id="JAUSUF010000001">
    <property type="protein sequence ID" value="MDQ0148693.1"/>
    <property type="molecule type" value="Genomic_DNA"/>
</dbReference>
<keyword evidence="4 6" id="KW-0067">ATP-binding</keyword>
<name>A0ABT9URD1_9FIRM</name>
<dbReference type="PROSITE" id="PS00211">
    <property type="entry name" value="ABC_TRANSPORTER_1"/>
    <property type="match status" value="1"/>
</dbReference>
<gene>
    <name evidence="6" type="ORF">J2S18_000610</name>
</gene>
<sequence>MSNIIEINNLNKYYKLGKDKFHALKDINLNIEQGDFVMIMGKSGSGKTTLLNILGLLDGFDDGKYIFNGEEVSNLKENTKAEVRNKYMGFIFQQFHLINSISIGKNVEIPLLYSGNVSKKKRDEAIDKYLEMVGLLDKKNQFPLELSGGQQQRVAIARALINNPYVIFADEPTGALDSTTGIEIMSILKRLNEEKKTIIMVTHDEDLVKYANKVIRVKDGVLTKGMEYVNN</sequence>
<accession>A0ABT9URD1</accession>
<dbReference type="Gene3D" id="3.40.50.300">
    <property type="entry name" value="P-loop containing nucleotide triphosphate hydrolases"/>
    <property type="match status" value="1"/>
</dbReference>
<comment type="similarity">
    <text evidence="1">Belongs to the ABC transporter superfamily.</text>
</comment>
<dbReference type="InterPro" id="IPR027417">
    <property type="entry name" value="P-loop_NTPase"/>
</dbReference>
<protein>
    <submittedName>
        <fullName evidence="6">ABC transport system ATP-binding protein</fullName>
    </submittedName>
</protein>
<dbReference type="PANTHER" id="PTHR42798">
    <property type="entry name" value="LIPOPROTEIN-RELEASING SYSTEM ATP-BINDING PROTEIN LOLD"/>
    <property type="match status" value="1"/>
</dbReference>
<evidence type="ECO:0000256" key="4">
    <source>
        <dbReference type="ARBA" id="ARBA00022840"/>
    </source>
</evidence>
<comment type="caution">
    <text evidence="6">The sequence shown here is derived from an EMBL/GenBank/DDBJ whole genome shotgun (WGS) entry which is preliminary data.</text>
</comment>
<dbReference type="Pfam" id="PF00005">
    <property type="entry name" value="ABC_tran"/>
    <property type="match status" value="1"/>
</dbReference>
<organism evidence="6 7">
    <name type="scientific">Eubacterium multiforme</name>
    <dbReference type="NCBI Taxonomy" id="83339"/>
    <lineage>
        <taxon>Bacteria</taxon>
        <taxon>Bacillati</taxon>
        <taxon>Bacillota</taxon>
        <taxon>Clostridia</taxon>
        <taxon>Eubacteriales</taxon>
        <taxon>Eubacteriaceae</taxon>
        <taxon>Eubacterium</taxon>
    </lineage>
</organism>
<feature type="domain" description="ABC transporter" evidence="5">
    <location>
        <begin position="5"/>
        <end position="229"/>
    </location>
</feature>
<dbReference type="CDD" id="cd03255">
    <property type="entry name" value="ABC_MJ0796_LolCDE_FtsE"/>
    <property type="match status" value="1"/>
</dbReference>
<evidence type="ECO:0000313" key="7">
    <source>
        <dbReference type="Proteomes" id="UP001228504"/>
    </source>
</evidence>
<keyword evidence="2" id="KW-0813">Transport</keyword>
<dbReference type="PROSITE" id="PS50893">
    <property type="entry name" value="ABC_TRANSPORTER_2"/>
    <property type="match status" value="1"/>
</dbReference>
<proteinExistence type="inferred from homology"/>
<dbReference type="Proteomes" id="UP001228504">
    <property type="component" value="Unassembled WGS sequence"/>
</dbReference>
<evidence type="ECO:0000256" key="3">
    <source>
        <dbReference type="ARBA" id="ARBA00022741"/>
    </source>
</evidence>
<dbReference type="GO" id="GO:0005524">
    <property type="term" value="F:ATP binding"/>
    <property type="evidence" value="ECO:0007669"/>
    <property type="project" value="UniProtKB-KW"/>
</dbReference>
<evidence type="ECO:0000256" key="2">
    <source>
        <dbReference type="ARBA" id="ARBA00022448"/>
    </source>
</evidence>
<dbReference type="SUPFAM" id="SSF52540">
    <property type="entry name" value="P-loop containing nucleoside triphosphate hydrolases"/>
    <property type="match status" value="1"/>
</dbReference>
<dbReference type="InterPro" id="IPR017911">
    <property type="entry name" value="MacB-like_ATP-bd"/>
</dbReference>